<dbReference type="Proteomes" id="UP000886611">
    <property type="component" value="Unassembled WGS sequence"/>
</dbReference>
<dbReference type="GO" id="GO:0016020">
    <property type="term" value="C:membrane"/>
    <property type="evidence" value="ECO:0007669"/>
    <property type="project" value="UniProtKB-SubCell"/>
</dbReference>
<dbReference type="Pfam" id="PF04116">
    <property type="entry name" value="FA_hydroxylase"/>
    <property type="match status" value="1"/>
</dbReference>
<evidence type="ECO:0000256" key="3">
    <source>
        <dbReference type="ARBA" id="ARBA00022989"/>
    </source>
</evidence>
<comment type="caution">
    <text evidence="7">The sequence shown here is derived from an EMBL/GenBank/DDBJ whole genome shotgun (WGS) entry which is preliminary data.</text>
</comment>
<dbReference type="AlphaFoldDB" id="A0A8X8BX44"/>
<evidence type="ECO:0000313" key="8">
    <source>
        <dbReference type="Proteomes" id="UP000886611"/>
    </source>
</evidence>
<feature type="domain" description="Fatty acid hydroxylase" evidence="6">
    <location>
        <begin position="122"/>
        <end position="256"/>
    </location>
</feature>
<comment type="subcellular location">
    <subcellularLocation>
        <location evidence="1">Membrane</location>
    </subcellularLocation>
</comment>
<dbReference type="GO" id="GO:0008610">
    <property type="term" value="P:lipid biosynthetic process"/>
    <property type="evidence" value="ECO:0007669"/>
    <property type="project" value="InterPro"/>
</dbReference>
<reference evidence="7 8" key="1">
    <citation type="journal article" date="2021" name="Cell">
        <title>Tracing the genetic footprints of vertebrate landing in non-teleost ray-finned fishes.</title>
        <authorList>
            <person name="Bi X."/>
            <person name="Wang K."/>
            <person name="Yang L."/>
            <person name="Pan H."/>
            <person name="Jiang H."/>
            <person name="Wei Q."/>
            <person name="Fang M."/>
            <person name="Yu H."/>
            <person name="Zhu C."/>
            <person name="Cai Y."/>
            <person name="He Y."/>
            <person name="Gan X."/>
            <person name="Zeng H."/>
            <person name="Yu D."/>
            <person name="Zhu Y."/>
            <person name="Jiang H."/>
            <person name="Qiu Q."/>
            <person name="Yang H."/>
            <person name="Zhang Y.E."/>
            <person name="Wang W."/>
            <person name="Zhu M."/>
            <person name="He S."/>
            <person name="Zhang G."/>
        </authorList>
    </citation>
    <scope>NUCLEOTIDE SEQUENCE [LARGE SCALE GENOMIC DNA]</scope>
    <source>
        <strain evidence="7">Bchr_013</strain>
    </source>
</reference>
<evidence type="ECO:0000259" key="6">
    <source>
        <dbReference type="Pfam" id="PF04116"/>
    </source>
</evidence>
<protein>
    <submittedName>
        <fullName evidence="7">CH25H protein</fullName>
    </submittedName>
</protein>
<proteinExistence type="predicted"/>
<sequence length="265" mass="30891">MNGTCQPGDNFLLQPIWAAIRSHEDLLLSKIFPTCFVFFAHLVACLYFILLDFMAPHVPCLWHYKLSSQDSRNTKALWECLWKTASNQVMCVPSVSLLCTYLHPQRLPDKAPSCFCLAFEVVQCLLLFDALYFCCHFLLHRVPYLYQKVHSVHHQYQETFALVAQYSSPWDAVILQMTAFFCTVLLHCHPLSEMSFHLLNIWLSVEVHSGYDFPWASHRMVPLGLLGGAPFHNLHHQQFKCNYAPYFTHWDRLFQTFVQTSKKQI</sequence>
<dbReference type="GO" id="GO:0016491">
    <property type="term" value="F:oxidoreductase activity"/>
    <property type="evidence" value="ECO:0007669"/>
    <property type="project" value="InterPro"/>
</dbReference>
<name>A0A8X8BX44_POLSE</name>
<accession>A0A8X8BX44</accession>
<keyword evidence="4 5" id="KW-0472">Membrane</keyword>
<feature type="transmembrane region" description="Helical" evidence="5">
    <location>
        <begin position="31"/>
        <end position="55"/>
    </location>
</feature>
<keyword evidence="2 5" id="KW-0812">Transmembrane</keyword>
<evidence type="ECO:0000256" key="4">
    <source>
        <dbReference type="ARBA" id="ARBA00023136"/>
    </source>
</evidence>
<dbReference type="EMBL" id="JAATIS010000220">
    <property type="protein sequence ID" value="KAG2469126.1"/>
    <property type="molecule type" value="Genomic_DNA"/>
</dbReference>
<dbReference type="InterPro" id="IPR050307">
    <property type="entry name" value="Sterol_Desaturase_Related"/>
</dbReference>
<organism evidence="7 8">
    <name type="scientific">Polypterus senegalus</name>
    <name type="common">Senegal bichir</name>
    <dbReference type="NCBI Taxonomy" id="55291"/>
    <lineage>
        <taxon>Eukaryota</taxon>
        <taxon>Metazoa</taxon>
        <taxon>Chordata</taxon>
        <taxon>Craniata</taxon>
        <taxon>Vertebrata</taxon>
        <taxon>Euteleostomi</taxon>
        <taxon>Actinopterygii</taxon>
        <taxon>Polypteriformes</taxon>
        <taxon>Polypteridae</taxon>
        <taxon>Polypterus</taxon>
    </lineage>
</organism>
<evidence type="ECO:0000256" key="1">
    <source>
        <dbReference type="ARBA" id="ARBA00004370"/>
    </source>
</evidence>
<feature type="non-terminal residue" evidence="7">
    <location>
        <position position="265"/>
    </location>
</feature>
<dbReference type="GO" id="GO:0005506">
    <property type="term" value="F:iron ion binding"/>
    <property type="evidence" value="ECO:0007669"/>
    <property type="project" value="InterPro"/>
</dbReference>
<evidence type="ECO:0000313" key="7">
    <source>
        <dbReference type="EMBL" id="KAG2469126.1"/>
    </source>
</evidence>
<dbReference type="InterPro" id="IPR006694">
    <property type="entry name" value="Fatty_acid_hydroxylase"/>
</dbReference>
<gene>
    <name evidence="7" type="primary">Ch25h</name>
    <name evidence="7" type="ORF">GTO96_0004196</name>
</gene>
<dbReference type="OrthoDB" id="1658724at2759"/>
<evidence type="ECO:0000256" key="2">
    <source>
        <dbReference type="ARBA" id="ARBA00022692"/>
    </source>
</evidence>
<evidence type="ECO:0000256" key="5">
    <source>
        <dbReference type="SAM" id="Phobius"/>
    </source>
</evidence>
<keyword evidence="3 5" id="KW-1133">Transmembrane helix</keyword>
<dbReference type="PANTHER" id="PTHR11863">
    <property type="entry name" value="STEROL DESATURASE"/>
    <property type="match status" value="1"/>
</dbReference>
<feature type="transmembrane region" description="Helical" evidence="5">
    <location>
        <begin position="115"/>
        <end position="139"/>
    </location>
</feature>
<keyword evidence="8" id="KW-1185">Reference proteome</keyword>
<feature type="non-terminal residue" evidence="7">
    <location>
        <position position="1"/>
    </location>
</feature>